<dbReference type="PANTHER" id="PTHR24287">
    <property type="entry name" value="P450, PUTATIVE (EUROFUNG)-RELATED"/>
    <property type="match status" value="1"/>
</dbReference>
<keyword evidence="3" id="KW-0479">Metal-binding</keyword>
<dbReference type="PANTHER" id="PTHR24287:SF17">
    <property type="entry name" value="P450, PUTATIVE (EUROFUNG)-RELATED"/>
    <property type="match status" value="1"/>
</dbReference>
<sequence>VFDPDAESFNPHQWNSIRPGQRGFLLFSGSAHTCLGKDKVLIEVAFLLIRLAQEFKELRIRDERPRKGLLTLTYKNGHGRKIAFMRDR</sequence>
<keyword evidence="5" id="KW-0408">Iron</keyword>
<evidence type="ECO:0000313" key="8">
    <source>
        <dbReference type="Proteomes" id="UP000800200"/>
    </source>
</evidence>
<dbReference type="InterPro" id="IPR047146">
    <property type="entry name" value="Cyt_P450_E_CYP52_fungi"/>
</dbReference>
<dbReference type="InterPro" id="IPR036396">
    <property type="entry name" value="Cyt_P450_sf"/>
</dbReference>
<organism evidence="7 8">
    <name type="scientific">Zopfia rhizophila CBS 207.26</name>
    <dbReference type="NCBI Taxonomy" id="1314779"/>
    <lineage>
        <taxon>Eukaryota</taxon>
        <taxon>Fungi</taxon>
        <taxon>Dikarya</taxon>
        <taxon>Ascomycota</taxon>
        <taxon>Pezizomycotina</taxon>
        <taxon>Dothideomycetes</taxon>
        <taxon>Dothideomycetes incertae sedis</taxon>
        <taxon>Zopfiaceae</taxon>
        <taxon>Zopfia</taxon>
    </lineage>
</organism>
<gene>
    <name evidence="7" type="ORF">K469DRAFT_608400</name>
</gene>
<keyword evidence="8" id="KW-1185">Reference proteome</keyword>
<dbReference type="Gene3D" id="1.10.630.10">
    <property type="entry name" value="Cytochrome P450"/>
    <property type="match status" value="1"/>
</dbReference>
<name>A0A6A6DAG7_9PEZI</name>
<evidence type="ECO:0000256" key="4">
    <source>
        <dbReference type="ARBA" id="ARBA00023002"/>
    </source>
</evidence>
<dbReference type="GO" id="GO:0004497">
    <property type="term" value="F:monooxygenase activity"/>
    <property type="evidence" value="ECO:0007669"/>
    <property type="project" value="UniProtKB-KW"/>
</dbReference>
<evidence type="ECO:0008006" key="9">
    <source>
        <dbReference type="Google" id="ProtNLM"/>
    </source>
</evidence>
<keyword evidence="4" id="KW-0560">Oxidoreductase</keyword>
<evidence type="ECO:0000256" key="6">
    <source>
        <dbReference type="ARBA" id="ARBA00023033"/>
    </source>
</evidence>
<evidence type="ECO:0000256" key="2">
    <source>
        <dbReference type="ARBA" id="ARBA00010617"/>
    </source>
</evidence>
<dbReference type="EMBL" id="ML994715">
    <property type="protein sequence ID" value="KAF2176085.1"/>
    <property type="molecule type" value="Genomic_DNA"/>
</dbReference>
<feature type="non-terminal residue" evidence="7">
    <location>
        <position position="1"/>
    </location>
</feature>
<dbReference type="OrthoDB" id="1470350at2759"/>
<protein>
    <recommendedName>
        <fullName evidence="9">Cytochrome P450</fullName>
    </recommendedName>
</protein>
<evidence type="ECO:0000313" key="7">
    <source>
        <dbReference type="EMBL" id="KAF2176085.1"/>
    </source>
</evidence>
<dbReference type="Proteomes" id="UP000800200">
    <property type="component" value="Unassembled WGS sequence"/>
</dbReference>
<proteinExistence type="inferred from homology"/>
<dbReference type="GO" id="GO:0005506">
    <property type="term" value="F:iron ion binding"/>
    <property type="evidence" value="ECO:0007669"/>
    <property type="project" value="InterPro"/>
</dbReference>
<comment type="similarity">
    <text evidence="2">Belongs to the cytochrome P450 family.</text>
</comment>
<comment type="cofactor">
    <cofactor evidence="1">
        <name>heme</name>
        <dbReference type="ChEBI" id="CHEBI:30413"/>
    </cofactor>
</comment>
<dbReference type="AlphaFoldDB" id="A0A6A6DAG7"/>
<evidence type="ECO:0000256" key="5">
    <source>
        <dbReference type="ARBA" id="ARBA00023004"/>
    </source>
</evidence>
<evidence type="ECO:0000256" key="1">
    <source>
        <dbReference type="ARBA" id="ARBA00001971"/>
    </source>
</evidence>
<accession>A0A6A6DAG7</accession>
<reference evidence="7" key="1">
    <citation type="journal article" date="2020" name="Stud. Mycol.">
        <title>101 Dothideomycetes genomes: a test case for predicting lifestyles and emergence of pathogens.</title>
        <authorList>
            <person name="Haridas S."/>
            <person name="Albert R."/>
            <person name="Binder M."/>
            <person name="Bloem J."/>
            <person name="Labutti K."/>
            <person name="Salamov A."/>
            <person name="Andreopoulos B."/>
            <person name="Baker S."/>
            <person name="Barry K."/>
            <person name="Bills G."/>
            <person name="Bluhm B."/>
            <person name="Cannon C."/>
            <person name="Castanera R."/>
            <person name="Culley D."/>
            <person name="Daum C."/>
            <person name="Ezra D."/>
            <person name="Gonzalez J."/>
            <person name="Henrissat B."/>
            <person name="Kuo A."/>
            <person name="Liang C."/>
            <person name="Lipzen A."/>
            <person name="Lutzoni F."/>
            <person name="Magnuson J."/>
            <person name="Mondo S."/>
            <person name="Nolan M."/>
            <person name="Ohm R."/>
            <person name="Pangilinan J."/>
            <person name="Park H.-J."/>
            <person name="Ramirez L."/>
            <person name="Alfaro M."/>
            <person name="Sun H."/>
            <person name="Tritt A."/>
            <person name="Yoshinaga Y."/>
            <person name="Zwiers L.-H."/>
            <person name="Turgeon B."/>
            <person name="Goodwin S."/>
            <person name="Spatafora J."/>
            <person name="Crous P."/>
            <person name="Grigoriev I."/>
        </authorList>
    </citation>
    <scope>NUCLEOTIDE SEQUENCE</scope>
    <source>
        <strain evidence="7">CBS 207.26</strain>
    </source>
</reference>
<dbReference type="SUPFAM" id="SSF48264">
    <property type="entry name" value="Cytochrome P450"/>
    <property type="match status" value="1"/>
</dbReference>
<dbReference type="GO" id="GO:0016705">
    <property type="term" value="F:oxidoreductase activity, acting on paired donors, with incorporation or reduction of molecular oxygen"/>
    <property type="evidence" value="ECO:0007669"/>
    <property type="project" value="InterPro"/>
</dbReference>
<keyword evidence="6" id="KW-0503">Monooxygenase</keyword>
<evidence type="ECO:0000256" key="3">
    <source>
        <dbReference type="ARBA" id="ARBA00022723"/>
    </source>
</evidence>
<dbReference type="GO" id="GO:0020037">
    <property type="term" value="F:heme binding"/>
    <property type="evidence" value="ECO:0007669"/>
    <property type="project" value="InterPro"/>
</dbReference>